<dbReference type="Proteomes" id="UP000244722">
    <property type="component" value="Unassembled WGS sequence"/>
</dbReference>
<dbReference type="PANTHER" id="PTHR21237:SF23">
    <property type="entry name" value="GRPE PROTEIN HOMOLOG, MITOCHONDRIAL"/>
    <property type="match status" value="1"/>
</dbReference>
<evidence type="ECO:0000256" key="4">
    <source>
        <dbReference type="RuleBase" id="RU000640"/>
    </source>
</evidence>
<comment type="function">
    <text evidence="4">Essential component of the PAM complex, a complex required for the translocation of transit peptide-containing proteins from the inner membrane into the mitochondrial matrix in an ATP-dependent manner.</text>
</comment>
<evidence type="ECO:0000256" key="7">
    <source>
        <dbReference type="SAM" id="MobiDB-lite"/>
    </source>
</evidence>
<evidence type="ECO:0000256" key="1">
    <source>
        <dbReference type="ARBA" id="ARBA00004305"/>
    </source>
</evidence>
<evidence type="ECO:0000256" key="3">
    <source>
        <dbReference type="ARBA" id="ARBA00023186"/>
    </source>
</evidence>
<dbReference type="InterPro" id="IPR000740">
    <property type="entry name" value="GrpE"/>
</dbReference>
<dbReference type="Gene3D" id="2.30.22.10">
    <property type="entry name" value="Head domain of nucleotide exchange factor GrpE"/>
    <property type="match status" value="1"/>
</dbReference>
<evidence type="ECO:0000256" key="5">
    <source>
        <dbReference type="RuleBase" id="RU004478"/>
    </source>
</evidence>
<dbReference type="SUPFAM" id="SSF58014">
    <property type="entry name" value="Coiled-coil domain of nucleotide exchange factor GrpE"/>
    <property type="match status" value="1"/>
</dbReference>
<dbReference type="GO" id="GO:0051082">
    <property type="term" value="F:unfolded protein binding"/>
    <property type="evidence" value="ECO:0007669"/>
    <property type="project" value="TreeGrafter"/>
</dbReference>
<dbReference type="GO" id="GO:0051087">
    <property type="term" value="F:protein-folding chaperone binding"/>
    <property type="evidence" value="ECO:0007669"/>
    <property type="project" value="InterPro"/>
</dbReference>
<keyword evidence="4" id="KW-0496">Mitochondrion</keyword>
<feature type="coiled-coil region" evidence="6">
    <location>
        <begin position="91"/>
        <end position="128"/>
    </location>
</feature>
<dbReference type="STRING" id="42251.A0A2T7A5L5"/>
<protein>
    <recommendedName>
        <fullName evidence="4">GrpE protein homolog</fullName>
    </recommendedName>
</protein>
<name>A0A2T7A5L5_TUBBO</name>
<dbReference type="SUPFAM" id="SSF51064">
    <property type="entry name" value="Head domain of nucleotide exchange factor GrpE"/>
    <property type="match status" value="1"/>
</dbReference>
<proteinExistence type="inferred from homology"/>
<dbReference type="PROSITE" id="PS01071">
    <property type="entry name" value="GRPE"/>
    <property type="match status" value="1"/>
</dbReference>
<organism evidence="8 9">
    <name type="scientific">Tuber borchii</name>
    <name type="common">White truffle</name>
    <dbReference type="NCBI Taxonomy" id="42251"/>
    <lineage>
        <taxon>Eukaryota</taxon>
        <taxon>Fungi</taxon>
        <taxon>Dikarya</taxon>
        <taxon>Ascomycota</taxon>
        <taxon>Pezizomycotina</taxon>
        <taxon>Pezizomycetes</taxon>
        <taxon>Pezizales</taxon>
        <taxon>Tuberaceae</taxon>
        <taxon>Tuber</taxon>
    </lineage>
</organism>
<comment type="caution">
    <text evidence="8">The sequence shown here is derived from an EMBL/GenBank/DDBJ whole genome shotgun (WGS) entry which is preliminary data.</text>
</comment>
<dbReference type="OrthoDB" id="201635at2759"/>
<dbReference type="AlphaFoldDB" id="A0A2T7A5L5"/>
<keyword evidence="3 4" id="KW-0143">Chaperone</keyword>
<dbReference type="CDD" id="cd00446">
    <property type="entry name" value="GrpE"/>
    <property type="match status" value="1"/>
</dbReference>
<reference evidence="8 9" key="1">
    <citation type="submission" date="2017-04" db="EMBL/GenBank/DDBJ databases">
        <title>Draft genome sequence of Tuber borchii Vittad., a whitish edible truffle.</title>
        <authorList>
            <consortium name="DOE Joint Genome Institute"/>
            <person name="Murat C."/>
            <person name="Kuo A."/>
            <person name="Barry K.W."/>
            <person name="Clum A."/>
            <person name="Dockter R.B."/>
            <person name="Fauchery L."/>
            <person name="Iotti M."/>
            <person name="Kohler A."/>
            <person name="Labutti K."/>
            <person name="Lindquist E.A."/>
            <person name="Lipzen A."/>
            <person name="Ohm R.A."/>
            <person name="Wang M."/>
            <person name="Grigoriev I.V."/>
            <person name="Zambonelli A."/>
            <person name="Martin F.M."/>
        </authorList>
    </citation>
    <scope>NUCLEOTIDE SEQUENCE [LARGE SCALE GENOMIC DNA]</scope>
    <source>
        <strain evidence="8 9">Tbo3840</strain>
    </source>
</reference>
<keyword evidence="6" id="KW-0175">Coiled coil</keyword>
<comment type="similarity">
    <text evidence="2 5">Belongs to the GrpE family.</text>
</comment>
<dbReference type="PRINTS" id="PR00773">
    <property type="entry name" value="GRPEPROTEIN"/>
</dbReference>
<dbReference type="GO" id="GO:0006457">
    <property type="term" value="P:protein folding"/>
    <property type="evidence" value="ECO:0007669"/>
    <property type="project" value="InterPro"/>
</dbReference>
<dbReference type="PANTHER" id="PTHR21237">
    <property type="entry name" value="GRPE PROTEIN"/>
    <property type="match status" value="1"/>
</dbReference>
<comment type="subcellular location">
    <subcellularLocation>
        <location evidence="1 4">Mitochondrion matrix</location>
    </subcellularLocation>
</comment>
<evidence type="ECO:0000256" key="2">
    <source>
        <dbReference type="ARBA" id="ARBA00009054"/>
    </source>
</evidence>
<gene>
    <name evidence="8" type="ORF">B9Z19DRAFT_1073688</name>
</gene>
<dbReference type="GO" id="GO:0000774">
    <property type="term" value="F:adenyl-nucleotide exchange factor activity"/>
    <property type="evidence" value="ECO:0007669"/>
    <property type="project" value="InterPro"/>
</dbReference>
<dbReference type="GO" id="GO:0030150">
    <property type="term" value="P:protein import into mitochondrial matrix"/>
    <property type="evidence" value="ECO:0007669"/>
    <property type="project" value="TreeGrafter"/>
</dbReference>
<dbReference type="HAMAP" id="MF_01151">
    <property type="entry name" value="GrpE"/>
    <property type="match status" value="1"/>
</dbReference>
<dbReference type="InterPro" id="IPR009012">
    <property type="entry name" value="GrpE_head"/>
</dbReference>
<accession>A0A2T7A5L5</accession>
<dbReference type="InterPro" id="IPR013805">
    <property type="entry name" value="GrpE_CC"/>
</dbReference>
<dbReference type="Pfam" id="PF01025">
    <property type="entry name" value="GrpE"/>
    <property type="match status" value="1"/>
</dbReference>
<dbReference type="GO" id="GO:0042803">
    <property type="term" value="F:protein homodimerization activity"/>
    <property type="evidence" value="ECO:0007669"/>
    <property type="project" value="InterPro"/>
</dbReference>
<dbReference type="GO" id="GO:0001405">
    <property type="term" value="C:PAM complex, Tim23 associated import motor"/>
    <property type="evidence" value="ECO:0007669"/>
    <property type="project" value="TreeGrafter"/>
</dbReference>
<dbReference type="Gene3D" id="3.90.20.20">
    <property type="match status" value="1"/>
</dbReference>
<evidence type="ECO:0000313" key="8">
    <source>
        <dbReference type="EMBL" id="PUU83036.1"/>
    </source>
</evidence>
<feature type="region of interest" description="Disordered" evidence="7">
    <location>
        <begin position="43"/>
        <end position="91"/>
    </location>
</feature>
<dbReference type="FunFam" id="2.30.22.10:FF:000002">
    <property type="entry name" value="GrpE protein homolog"/>
    <property type="match status" value="1"/>
</dbReference>
<dbReference type="EMBL" id="NESQ01000018">
    <property type="protein sequence ID" value="PUU83036.1"/>
    <property type="molecule type" value="Genomic_DNA"/>
</dbReference>
<sequence length="256" mass="28809">MFRRVIIQGTRQFTSASRRGIPRASPVALPSIRQWQVALPNARLRRGYSTEQTTNTSSSEESKNGATPDTSEEPQPKPDQQASPKDTNESIKEAETLKQDLEERTKEVKDYKDKFQRAVADFRNLQDRTEREKKTARDFAIQKFAKDLVESVDNLDRALSAVPAESRTEENKDLMNLYNGLKMTEEILLNTLKRHGLEKVDPMGEAFDPNKHEAVFQVPMPDKEPGTVLNVQQIGFALNGRTIRAAKVGIVATAAK</sequence>
<evidence type="ECO:0000313" key="9">
    <source>
        <dbReference type="Proteomes" id="UP000244722"/>
    </source>
</evidence>
<keyword evidence="9" id="KW-1185">Reference proteome</keyword>
<evidence type="ECO:0000256" key="6">
    <source>
        <dbReference type="SAM" id="Coils"/>
    </source>
</evidence>
<feature type="compositionally biased region" description="Low complexity" evidence="7">
    <location>
        <begin position="49"/>
        <end position="59"/>
    </location>
</feature>